<organism evidence="2 3">
    <name type="scientific">Paraburkholderia denitrificans</name>
    <dbReference type="NCBI Taxonomy" id="694025"/>
    <lineage>
        <taxon>Bacteria</taxon>
        <taxon>Pseudomonadati</taxon>
        <taxon>Pseudomonadota</taxon>
        <taxon>Betaproteobacteria</taxon>
        <taxon>Burkholderiales</taxon>
        <taxon>Burkholderiaceae</taxon>
        <taxon>Paraburkholderia</taxon>
    </lineage>
</organism>
<proteinExistence type="predicted"/>
<protein>
    <recommendedName>
        <fullName evidence="4">Sulphur transport domain-containing protein</fullName>
    </recommendedName>
</protein>
<keyword evidence="1" id="KW-1133">Transmembrane helix</keyword>
<evidence type="ECO:0000313" key="3">
    <source>
        <dbReference type="Proteomes" id="UP001596103"/>
    </source>
</evidence>
<feature type="transmembrane region" description="Helical" evidence="1">
    <location>
        <begin position="214"/>
        <end position="234"/>
    </location>
</feature>
<feature type="transmembrane region" description="Helical" evidence="1">
    <location>
        <begin position="61"/>
        <end position="79"/>
    </location>
</feature>
<dbReference type="PROSITE" id="PS51257">
    <property type="entry name" value="PROKAR_LIPOPROTEIN"/>
    <property type="match status" value="1"/>
</dbReference>
<evidence type="ECO:0000256" key="1">
    <source>
        <dbReference type="SAM" id="Phobius"/>
    </source>
</evidence>
<keyword evidence="1" id="KW-0812">Transmembrane</keyword>
<feature type="transmembrane region" description="Helical" evidence="1">
    <location>
        <begin position="147"/>
        <end position="168"/>
    </location>
</feature>
<comment type="caution">
    <text evidence="2">The sequence shown here is derived from an EMBL/GenBank/DDBJ whole genome shotgun (WGS) entry which is preliminary data.</text>
</comment>
<feature type="transmembrane region" description="Helical" evidence="1">
    <location>
        <begin position="114"/>
        <end position="135"/>
    </location>
</feature>
<gene>
    <name evidence="2" type="ORF">ACFPTO_21795</name>
</gene>
<reference evidence="3" key="1">
    <citation type="journal article" date="2019" name="Int. J. Syst. Evol. Microbiol.">
        <title>The Global Catalogue of Microorganisms (GCM) 10K type strain sequencing project: providing services to taxonomists for standard genome sequencing and annotation.</title>
        <authorList>
            <consortium name="The Broad Institute Genomics Platform"/>
            <consortium name="The Broad Institute Genome Sequencing Center for Infectious Disease"/>
            <person name="Wu L."/>
            <person name="Ma J."/>
        </authorList>
    </citation>
    <scope>NUCLEOTIDE SEQUENCE [LARGE SCALE GENOMIC DNA]</scope>
    <source>
        <strain evidence="3">CCUG 56042</strain>
    </source>
</reference>
<keyword evidence="1" id="KW-0472">Membrane</keyword>
<feature type="transmembrane region" description="Helical" evidence="1">
    <location>
        <begin position="189"/>
        <end position="208"/>
    </location>
</feature>
<evidence type="ECO:0008006" key="4">
    <source>
        <dbReference type="Google" id="ProtNLM"/>
    </source>
</evidence>
<feature type="transmembrane region" description="Helical" evidence="1">
    <location>
        <begin position="12"/>
        <end position="32"/>
    </location>
</feature>
<sequence length="333" mass="33873">MRTQLAGDIAWLGGGLLYACAICALAQLAALAPPWARGMPAAARVAYGSVRCRKALREPHVAAAICYALLLAVLPGLIAFGVTHAAAAVAAVEAGTFAGSWLGMRLDPGVRVRLIAVAGCVVGLAALGSGIGWFLAQPESGLFEQRAASYLAVVLGSLLLGAAASAVCGAAHAGARAGPRAPFSVGDRLVHAAALLLGIAVGCDFATAGVADDFALPALAAGSVLGMALGARLMTRARRPRIERFALLPAVDAGQQAIGTSMLRLSFAGVPDELLVEACGSGAFAPECLYARAAPPGGSARIAREVPQGVPRRQRRRYRALRRVRTGSPEAGN</sequence>
<evidence type="ECO:0000313" key="2">
    <source>
        <dbReference type="EMBL" id="MFC5431414.1"/>
    </source>
</evidence>
<accession>A0ABW0JFV6</accession>
<name>A0ABW0JFV6_9BURK</name>
<dbReference type="EMBL" id="JBHSMP010000036">
    <property type="protein sequence ID" value="MFC5431414.1"/>
    <property type="molecule type" value="Genomic_DNA"/>
</dbReference>
<keyword evidence="3" id="KW-1185">Reference proteome</keyword>
<dbReference type="Proteomes" id="UP001596103">
    <property type="component" value="Unassembled WGS sequence"/>
</dbReference>
<dbReference type="RefSeq" id="WP_377714617.1">
    <property type="nucleotide sequence ID" value="NZ_JBHSMP010000036.1"/>
</dbReference>